<proteinExistence type="predicted"/>
<accession>A0A347U8H5</accession>
<reference evidence="2 4" key="1">
    <citation type="submission" date="2017-09" db="EMBL/GenBank/DDBJ databases">
        <title>Genomics of the genus Arcobacter.</title>
        <authorList>
            <person name="Perez-Cataluna A."/>
            <person name="Figueras M.J."/>
            <person name="Salas-Masso N."/>
        </authorList>
    </citation>
    <scope>NUCLEOTIDE SEQUENCE [LARGE SCALE GENOMIC DNA]</scope>
    <source>
        <strain evidence="2 4">CECT 7837</strain>
    </source>
</reference>
<dbReference type="AlphaFoldDB" id="A0A347U8H5"/>
<reference evidence="1 3" key="2">
    <citation type="submission" date="2018-08" db="EMBL/GenBank/DDBJ databases">
        <title>Complete genome of the Arcobacter ellisii type strain LMG 26155.</title>
        <authorList>
            <person name="Miller W.G."/>
            <person name="Yee E."/>
            <person name="Bono J.L."/>
        </authorList>
    </citation>
    <scope>NUCLEOTIDE SEQUENCE [LARGE SCALE GENOMIC DNA]</scope>
    <source>
        <strain evidence="1 3">LMG 26155</strain>
    </source>
</reference>
<dbReference type="KEGG" id="aell:AELL_1491"/>
<dbReference type="Proteomes" id="UP000262582">
    <property type="component" value="Chromosome"/>
</dbReference>
<keyword evidence="3" id="KW-1185">Reference proteome</keyword>
<name>A0A347U8H5_9BACT</name>
<organism evidence="2 4">
    <name type="scientific">Arcobacter ellisii</name>
    <dbReference type="NCBI Taxonomy" id="913109"/>
    <lineage>
        <taxon>Bacteria</taxon>
        <taxon>Pseudomonadati</taxon>
        <taxon>Campylobacterota</taxon>
        <taxon>Epsilonproteobacteria</taxon>
        <taxon>Campylobacterales</taxon>
        <taxon>Arcobacteraceae</taxon>
        <taxon>Arcobacter</taxon>
    </lineage>
</organism>
<evidence type="ECO:0000313" key="1">
    <source>
        <dbReference type="EMBL" id="AXX95153.1"/>
    </source>
</evidence>
<sequence length="332" mass="39258">MQISSILDIVDGSLLNSPSISFIYSIKTNVNKVKEGDLFITKNLDEIELAIKNGAFAIILEENYPIIDNEIAWIKVKNIELSVIKLIRFKLAVKNLEVYYCQKATYDLLKIYSNNFEQNIKLIPQKLENLFKIIDDIENNDILISSDKNNLDKIYPNCFNFDKTINLDEIDNLIEHSLFETSFSYKGNYFSRLKISSLYLKNFIRVFNLFNQDLDFTKLKSFYHLKPLFLDKSLNLVEFGKSDKFVICQNNEELYKEEIFYIKDKYKYAKTIFISSFKIDFLKDEEQIIIDDLEKLKPIIKDIKFNAIYIIGFNYKDVYEYFMKSEKVLTLF</sequence>
<dbReference type="OrthoDB" id="5338390at2"/>
<protein>
    <submittedName>
        <fullName evidence="2">Peptidoglycan synthetase</fullName>
    </submittedName>
</protein>
<evidence type="ECO:0000313" key="3">
    <source>
        <dbReference type="Proteomes" id="UP000262582"/>
    </source>
</evidence>
<gene>
    <name evidence="1" type="ORF">AELL_1491</name>
    <name evidence="2" type="ORF">CP962_12535</name>
</gene>
<dbReference type="Proteomes" id="UP000290588">
    <property type="component" value="Unassembled WGS sequence"/>
</dbReference>
<dbReference type="RefSeq" id="WP_118917340.1">
    <property type="nucleotide sequence ID" value="NZ_CP032097.1"/>
</dbReference>
<dbReference type="EMBL" id="CP032097">
    <property type="protein sequence ID" value="AXX95153.1"/>
    <property type="molecule type" value="Genomic_DNA"/>
</dbReference>
<evidence type="ECO:0000313" key="4">
    <source>
        <dbReference type="Proteomes" id="UP000290588"/>
    </source>
</evidence>
<dbReference type="EMBL" id="NXIG01000015">
    <property type="protein sequence ID" value="RXI29041.1"/>
    <property type="molecule type" value="Genomic_DNA"/>
</dbReference>
<evidence type="ECO:0000313" key="2">
    <source>
        <dbReference type="EMBL" id="RXI29041.1"/>
    </source>
</evidence>